<proteinExistence type="predicted"/>
<reference evidence="3 4" key="1">
    <citation type="journal article" date="2025" name="Microbiol. Resour. Announc.">
        <title>Draft genome sequences for Neonectria magnoliae and Neonectria punicea, canker pathogens of Liriodendron tulipifera and Acer saccharum in West Virginia.</title>
        <authorList>
            <person name="Petronek H.M."/>
            <person name="Kasson M.T."/>
            <person name="Metheny A.M."/>
            <person name="Stauder C.M."/>
            <person name="Lovett B."/>
            <person name="Lynch S.C."/>
            <person name="Garnas J.R."/>
            <person name="Kasson L.R."/>
            <person name="Stajich J.E."/>
        </authorList>
    </citation>
    <scope>NUCLEOTIDE SEQUENCE [LARGE SCALE GENOMIC DNA]</scope>
    <source>
        <strain evidence="3 4">NRRL 64653</strain>
    </source>
</reference>
<evidence type="ECO:0000313" key="3">
    <source>
        <dbReference type="EMBL" id="KAK7408159.1"/>
    </source>
</evidence>
<evidence type="ECO:0000259" key="2">
    <source>
        <dbReference type="PROSITE" id="PS50948"/>
    </source>
</evidence>
<keyword evidence="1" id="KW-0732">Signal</keyword>
<dbReference type="PROSITE" id="PS50948">
    <property type="entry name" value="PAN"/>
    <property type="match status" value="1"/>
</dbReference>
<dbReference type="EMBL" id="JAZAVJ010000197">
    <property type="protein sequence ID" value="KAK7408159.1"/>
    <property type="molecule type" value="Genomic_DNA"/>
</dbReference>
<accession>A0ABR1GS41</accession>
<sequence>MLKLFVLGLIATISSLPGTNAAAILLSTPSDQVPITPPKHIVKPCRYVAEAALDYPCARIYHGATQRYQTAEVIASGLEDCAGACFHGECFSLSYHDGRCALYGEVALYLKDVRRDGSGPLFDLRCFQCSEPR</sequence>
<feature type="chain" id="PRO_5045240431" description="Apple domain-containing protein" evidence="1">
    <location>
        <begin position="22"/>
        <end position="133"/>
    </location>
</feature>
<feature type="signal peptide" evidence="1">
    <location>
        <begin position="1"/>
        <end position="21"/>
    </location>
</feature>
<keyword evidence="4" id="KW-1185">Reference proteome</keyword>
<feature type="domain" description="Apple" evidence="2">
    <location>
        <begin position="57"/>
        <end position="126"/>
    </location>
</feature>
<name>A0ABR1GS41_9HYPO</name>
<dbReference type="Proteomes" id="UP001498476">
    <property type="component" value="Unassembled WGS sequence"/>
</dbReference>
<gene>
    <name evidence="3" type="ORF">QQX98_009688</name>
</gene>
<comment type="caution">
    <text evidence="3">The sequence shown here is derived from an EMBL/GenBank/DDBJ whole genome shotgun (WGS) entry which is preliminary data.</text>
</comment>
<organism evidence="3 4">
    <name type="scientific">Neonectria punicea</name>
    <dbReference type="NCBI Taxonomy" id="979145"/>
    <lineage>
        <taxon>Eukaryota</taxon>
        <taxon>Fungi</taxon>
        <taxon>Dikarya</taxon>
        <taxon>Ascomycota</taxon>
        <taxon>Pezizomycotina</taxon>
        <taxon>Sordariomycetes</taxon>
        <taxon>Hypocreomycetidae</taxon>
        <taxon>Hypocreales</taxon>
        <taxon>Nectriaceae</taxon>
        <taxon>Neonectria</taxon>
    </lineage>
</organism>
<evidence type="ECO:0000256" key="1">
    <source>
        <dbReference type="SAM" id="SignalP"/>
    </source>
</evidence>
<evidence type="ECO:0000313" key="4">
    <source>
        <dbReference type="Proteomes" id="UP001498476"/>
    </source>
</evidence>
<dbReference type="InterPro" id="IPR003609">
    <property type="entry name" value="Pan_app"/>
</dbReference>
<protein>
    <recommendedName>
        <fullName evidence="2">Apple domain-containing protein</fullName>
    </recommendedName>
</protein>